<evidence type="ECO:0000313" key="4">
    <source>
        <dbReference type="Proteomes" id="UP000625711"/>
    </source>
</evidence>
<dbReference type="Proteomes" id="UP000625711">
    <property type="component" value="Unassembled WGS sequence"/>
</dbReference>
<comment type="caution">
    <text evidence="3">The sequence shown here is derived from an EMBL/GenBank/DDBJ whole genome shotgun (WGS) entry which is preliminary data.</text>
</comment>
<accession>A0A834HWS5</accession>
<proteinExistence type="predicted"/>
<feature type="region of interest" description="Disordered" evidence="1">
    <location>
        <begin position="148"/>
        <end position="172"/>
    </location>
</feature>
<reference evidence="3" key="1">
    <citation type="submission" date="2020-08" db="EMBL/GenBank/DDBJ databases">
        <title>Genome sequencing and assembly of the red palm weevil Rhynchophorus ferrugineus.</title>
        <authorList>
            <person name="Dias G.B."/>
            <person name="Bergman C.M."/>
            <person name="Manee M."/>
        </authorList>
    </citation>
    <scope>NUCLEOTIDE SEQUENCE</scope>
    <source>
        <strain evidence="3">AA-2017</strain>
        <tissue evidence="3">Whole larva</tissue>
    </source>
</reference>
<gene>
    <name evidence="3" type="ORF">GWI33_003689</name>
</gene>
<keyword evidence="2" id="KW-0812">Transmembrane</keyword>
<feature type="compositionally biased region" description="Basic and acidic residues" evidence="1">
    <location>
        <begin position="162"/>
        <end position="172"/>
    </location>
</feature>
<evidence type="ECO:0008006" key="5">
    <source>
        <dbReference type="Google" id="ProtNLM"/>
    </source>
</evidence>
<dbReference type="EMBL" id="JAACXV010023322">
    <property type="protein sequence ID" value="KAF7263052.1"/>
    <property type="molecule type" value="Genomic_DNA"/>
</dbReference>
<evidence type="ECO:0000256" key="1">
    <source>
        <dbReference type="SAM" id="MobiDB-lite"/>
    </source>
</evidence>
<feature type="transmembrane region" description="Helical" evidence="2">
    <location>
        <begin position="12"/>
        <end position="36"/>
    </location>
</feature>
<name>A0A834HWS5_RHYFE</name>
<keyword evidence="2" id="KW-1133">Transmembrane helix</keyword>
<keyword evidence="2" id="KW-0472">Membrane</keyword>
<keyword evidence="4" id="KW-1185">Reference proteome</keyword>
<evidence type="ECO:0000256" key="2">
    <source>
        <dbReference type="SAM" id="Phobius"/>
    </source>
</evidence>
<organism evidence="3 4">
    <name type="scientific">Rhynchophorus ferrugineus</name>
    <name type="common">Red palm weevil</name>
    <name type="synonym">Curculio ferrugineus</name>
    <dbReference type="NCBI Taxonomy" id="354439"/>
    <lineage>
        <taxon>Eukaryota</taxon>
        <taxon>Metazoa</taxon>
        <taxon>Ecdysozoa</taxon>
        <taxon>Arthropoda</taxon>
        <taxon>Hexapoda</taxon>
        <taxon>Insecta</taxon>
        <taxon>Pterygota</taxon>
        <taxon>Neoptera</taxon>
        <taxon>Endopterygota</taxon>
        <taxon>Coleoptera</taxon>
        <taxon>Polyphaga</taxon>
        <taxon>Cucujiformia</taxon>
        <taxon>Curculionidae</taxon>
        <taxon>Dryophthorinae</taxon>
        <taxon>Rhynchophorus</taxon>
    </lineage>
</organism>
<dbReference type="AlphaFoldDB" id="A0A834HWS5"/>
<protein>
    <recommendedName>
        <fullName evidence="5">Lipoprotein</fullName>
    </recommendedName>
</protein>
<evidence type="ECO:0000313" key="3">
    <source>
        <dbReference type="EMBL" id="KAF7263052.1"/>
    </source>
</evidence>
<sequence>MSEREKKNKKKNSLFAFLWILDGLATGFIVSCATVIDSGGEKEQKRMPAYTVYVTEEIVKKFGSRYQKYYLKLETLTSENVGTEGCECYRSDIEKTDGFLMDRSNQIRLGTTGAERHSRKFGNSGGILSRRGEVGGSFLIKLSQKHLSPGFGGRERHGTKKPSQEVERSWCL</sequence>